<feature type="compositionally biased region" description="Polar residues" evidence="2">
    <location>
        <begin position="1084"/>
        <end position="1100"/>
    </location>
</feature>
<dbReference type="SUPFAM" id="SSF48371">
    <property type="entry name" value="ARM repeat"/>
    <property type="match status" value="1"/>
</dbReference>
<dbReference type="GO" id="GO:0032007">
    <property type="term" value="P:negative regulation of TOR signaling"/>
    <property type="evidence" value="ECO:0007669"/>
    <property type="project" value="TreeGrafter"/>
</dbReference>
<reference evidence="4" key="1">
    <citation type="journal article" date="2020" name="Stud. Mycol.">
        <title>101 Dothideomycetes genomes: a test case for predicting lifestyles and emergence of pathogens.</title>
        <authorList>
            <person name="Haridas S."/>
            <person name="Albert R."/>
            <person name="Binder M."/>
            <person name="Bloem J."/>
            <person name="Labutti K."/>
            <person name="Salamov A."/>
            <person name="Andreopoulos B."/>
            <person name="Baker S."/>
            <person name="Barry K."/>
            <person name="Bills G."/>
            <person name="Bluhm B."/>
            <person name="Cannon C."/>
            <person name="Castanera R."/>
            <person name="Culley D."/>
            <person name="Daum C."/>
            <person name="Ezra D."/>
            <person name="Gonzalez J."/>
            <person name="Henrissat B."/>
            <person name="Kuo A."/>
            <person name="Liang C."/>
            <person name="Lipzen A."/>
            <person name="Lutzoni F."/>
            <person name="Magnuson J."/>
            <person name="Mondo S."/>
            <person name="Nolan M."/>
            <person name="Ohm R."/>
            <person name="Pangilinan J."/>
            <person name="Park H.-J."/>
            <person name="Ramirez L."/>
            <person name="Alfaro M."/>
            <person name="Sun H."/>
            <person name="Tritt A."/>
            <person name="Yoshinaga Y."/>
            <person name="Zwiers L.-H."/>
            <person name="Turgeon B."/>
            <person name="Goodwin S."/>
            <person name="Spatafora J."/>
            <person name="Crous P."/>
            <person name="Grigoriev I."/>
        </authorList>
    </citation>
    <scope>NUCLEOTIDE SEQUENCE</scope>
    <source>
        <strain evidence="4">CBS 123094</strain>
    </source>
</reference>
<feature type="region of interest" description="Disordered" evidence="2">
    <location>
        <begin position="1"/>
        <end position="52"/>
    </location>
</feature>
<gene>
    <name evidence="4" type="ORF">P154DRAFT_544527</name>
</gene>
<dbReference type="InterPro" id="IPR018515">
    <property type="entry name" value="Tuberin-type_domain"/>
</dbReference>
<feature type="compositionally biased region" description="Pro residues" evidence="2">
    <location>
        <begin position="1"/>
        <end position="11"/>
    </location>
</feature>
<dbReference type="GO" id="GO:0033596">
    <property type="term" value="C:TSC1-TSC2 complex"/>
    <property type="evidence" value="ECO:0007669"/>
    <property type="project" value="TreeGrafter"/>
</dbReference>
<evidence type="ECO:0000256" key="2">
    <source>
        <dbReference type="SAM" id="MobiDB-lite"/>
    </source>
</evidence>
<dbReference type="Pfam" id="PF11864">
    <property type="entry name" value="DUF3384"/>
    <property type="match status" value="1"/>
</dbReference>
<feature type="compositionally biased region" description="Basic and acidic residues" evidence="2">
    <location>
        <begin position="765"/>
        <end position="790"/>
    </location>
</feature>
<sequence>MSPSPAEPPPHTPDRRSSSNTLLDAFRSLTGGRRSSTPPQSADAPAVSSAGRRPAMGVLARSASIATSAPAAPTSTIHPSPLPGANGARTIVGGPPGLEDLLPQLNSSHTLADRALAVDGISAILHDYPLRNVLALWSSANDLLGPQASDEAAAVGYKLLRSCVSLPDLSPVERSVFFDAVLLRYGDKHFETRLQIVSALTNDGRNIEACESAVAPFILNSVEPCFLEARDAFHAVRKSRGKKTVDEPVKEAETMAQLFQFAIDVCKFNSKALNEDQLALLLKKAMDVCQETTQERDIQNAIRLFDTVVTYVHIPTQALKPSLEVLCTIYRQLESLQEQTWNALANLFKSHLGQAAVSALLRTLLEGPDRASRRYSVFRGAIQVLQLLLMEDGHAGLPKVPISLLFPALKASIRVENCTQEKYVIGLIAAIMAEERMRNLLFEEADWSDLADIIRTCAEREDEREATVKSHPVEEETAPVSSNPVLKDEKISNILIGLDAISHTMDLVQRAALMELFLKLAPRLSDSTAENMIRFFSEQRYLHPSNPDWLDVCQSLVSGILNDSLRPRSLRILCTTVLRDTHNTVEGLCAQDTVSQCAAFLLSNIEAEEDVAILNEYVDFAVEVADQASKEDFLNTVALLKRRLERQKLVAPATPVASPPWYSPAFAPKTCQSSGSVCNVIATAFVRLFIRSVIKSAQKTRILYEVLRDIAGEDAYSSDARLTTLKLLFRLRADSGHALIVSSSSEGESIAAVLCRTADTAISPDRVEDNSSIEPNRHDEQQSSWREQRKVSGSSPRSSLNRHTSRHKQINGRVSKPVPPLWMYPGPKGLPEEPSAQASRVVFSHKNPDEYPLSDDTLDMEITLWLELIVSLLQKAPDWEIYSYVLVHLGPQLSNQALVRSCVSQLQFLRNVICEQLRNSSFREPPAHTLLKKSDVAVCLFHGLTILISYHEYFSKSEEDDLVKTLIHGLGWGDRTSKWCVHALTVCCQEMPLSVSKSLDSVIQKMSQIITKPSTAVHILEFLTSVARMPELYKNFREDEYKMVFGVSFRYLQHVRDEQERRGGRQAPANTDIGGNRGRYSGLTRETPTPLDTQSINNTSRPAVDDLPQYVYSLAYHVITFWFMGLKMQDRPRQIPWITKSLQYTDNTGKLVMEEQGQVIVDMMNMVAYTDRDETSRDPDFAKAADGEIWSNTWILGTGLLTIETAARTGVSQITTRRPSGTRFLYLRPLLAPPPTHQIPVPNGLGSDAFDTPTYIGILPGDIFQTYYAALNLAEPAIPLPDDDMMSRAIAAFDRNSAIDTHKIGVIYIGDGQKNEKEILMNDVGSAAFNYFVSGLGTLVRLKGAKFNTGGLDTRNNQDGEFTICWRDRCIEVIFHIPTMMPTNADDDMTYPNKKAHIGNDFVNIIFNDSGLPYNFGTFPSAFNYVHIIITPESRASFIDRRLDEDVDGAKRYYKVQVVSRPDFPEISPAVEPKIIAGEHLAAYCRLIAINASVFSQVWFNREGGESVSSWRSRLREIKRMRERNGGATNDTTNMSSPSSPINTQQSLASPPQKELIGAAGGFKRTSVATYISEGGRSSVTSGSHDNARE</sequence>
<dbReference type="GO" id="GO:0005096">
    <property type="term" value="F:GTPase activator activity"/>
    <property type="evidence" value="ECO:0007669"/>
    <property type="project" value="UniProtKB-KW"/>
</dbReference>
<evidence type="ECO:0000313" key="5">
    <source>
        <dbReference type="Proteomes" id="UP000799779"/>
    </source>
</evidence>
<dbReference type="PROSITE" id="PS50085">
    <property type="entry name" value="RAPGAP"/>
    <property type="match status" value="1"/>
</dbReference>
<organism evidence="4 5">
    <name type="scientific">Amniculicola lignicola CBS 123094</name>
    <dbReference type="NCBI Taxonomy" id="1392246"/>
    <lineage>
        <taxon>Eukaryota</taxon>
        <taxon>Fungi</taxon>
        <taxon>Dikarya</taxon>
        <taxon>Ascomycota</taxon>
        <taxon>Pezizomycotina</taxon>
        <taxon>Dothideomycetes</taxon>
        <taxon>Pleosporomycetidae</taxon>
        <taxon>Pleosporales</taxon>
        <taxon>Amniculicolaceae</taxon>
        <taxon>Amniculicola</taxon>
    </lineage>
</organism>
<dbReference type="InterPro" id="IPR024584">
    <property type="entry name" value="Tuberin_N"/>
</dbReference>
<feature type="region of interest" description="Disordered" evidence="2">
    <location>
        <begin position="1059"/>
        <end position="1100"/>
    </location>
</feature>
<dbReference type="GO" id="GO:0051056">
    <property type="term" value="P:regulation of small GTPase mediated signal transduction"/>
    <property type="evidence" value="ECO:0007669"/>
    <property type="project" value="InterPro"/>
</dbReference>
<dbReference type="Gene3D" id="3.40.50.11210">
    <property type="entry name" value="Rap/Ran-GAP"/>
    <property type="match status" value="1"/>
</dbReference>
<dbReference type="EMBL" id="ML977577">
    <property type="protein sequence ID" value="KAF2002555.1"/>
    <property type="molecule type" value="Genomic_DNA"/>
</dbReference>
<feature type="domain" description="Rap-GAP" evidence="3">
    <location>
        <begin position="1290"/>
        <end position="1529"/>
    </location>
</feature>
<dbReference type="InterPro" id="IPR027107">
    <property type="entry name" value="Tuberin/Ral-act_asu"/>
</dbReference>
<dbReference type="InterPro" id="IPR016024">
    <property type="entry name" value="ARM-type_fold"/>
</dbReference>
<dbReference type="SUPFAM" id="SSF111347">
    <property type="entry name" value="Rap/Ran-GAP"/>
    <property type="match status" value="1"/>
</dbReference>
<dbReference type="Proteomes" id="UP000799779">
    <property type="component" value="Unassembled WGS sequence"/>
</dbReference>
<evidence type="ECO:0000256" key="1">
    <source>
        <dbReference type="ARBA" id="ARBA00022468"/>
    </source>
</evidence>
<protein>
    <recommendedName>
        <fullName evidence="3">Rap-GAP domain-containing protein</fullName>
    </recommendedName>
</protein>
<dbReference type="PANTHER" id="PTHR10063:SF0">
    <property type="entry name" value="TUBERIN"/>
    <property type="match status" value="1"/>
</dbReference>
<dbReference type="PANTHER" id="PTHR10063">
    <property type="entry name" value="TUBERIN"/>
    <property type="match status" value="1"/>
</dbReference>
<keyword evidence="1" id="KW-0343">GTPase activation</keyword>
<evidence type="ECO:0000313" key="4">
    <source>
        <dbReference type="EMBL" id="KAF2002555.1"/>
    </source>
</evidence>
<dbReference type="FunFam" id="3.40.50.11210:FF:000007">
    <property type="entry name" value="Tuberous sclerosis 2"/>
    <property type="match status" value="1"/>
</dbReference>
<feature type="compositionally biased region" description="Polar residues" evidence="2">
    <location>
        <begin position="1527"/>
        <end position="1550"/>
    </location>
</feature>
<accession>A0A6A5WTY3</accession>
<feature type="compositionally biased region" description="Polar residues" evidence="2">
    <location>
        <begin position="791"/>
        <end position="802"/>
    </location>
</feature>
<dbReference type="OrthoDB" id="19311at2759"/>
<dbReference type="Pfam" id="PF03542">
    <property type="entry name" value="Tuberin"/>
    <property type="match status" value="1"/>
</dbReference>
<dbReference type="InterPro" id="IPR000331">
    <property type="entry name" value="Rap/Ran_GAP_dom"/>
</dbReference>
<name>A0A6A5WTY3_9PLEO</name>
<dbReference type="InterPro" id="IPR035974">
    <property type="entry name" value="Rap/Ran-GAP_sf"/>
</dbReference>
<feature type="region of interest" description="Disordered" evidence="2">
    <location>
        <begin position="765"/>
        <end position="821"/>
    </location>
</feature>
<evidence type="ECO:0000259" key="3">
    <source>
        <dbReference type="PROSITE" id="PS50085"/>
    </source>
</evidence>
<keyword evidence="5" id="KW-1185">Reference proteome</keyword>
<feature type="region of interest" description="Disordered" evidence="2">
    <location>
        <begin position="1521"/>
        <end position="1561"/>
    </location>
</feature>
<dbReference type="Pfam" id="PF02145">
    <property type="entry name" value="Rap_GAP"/>
    <property type="match status" value="1"/>
</dbReference>
<proteinExistence type="predicted"/>
<dbReference type="GO" id="GO:0005634">
    <property type="term" value="C:nucleus"/>
    <property type="evidence" value="ECO:0007669"/>
    <property type="project" value="InterPro"/>
</dbReference>